<dbReference type="Proteomes" id="UP000253975">
    <property type="component" value="Unassembled WGS sequence"/>
</dbReference>
<dbReference type="RefSeq" id="WP_114615428.1">
    <property type="nucleotide sequence ID" value="NZ_PPTO01000006.1"/>
</dbReference>
<reference evidence="1 2" key="1">
    <citation type="journal article" date="2018" name="Elife">
        <title>Discovery and characterization of a prevalent human gut bacterial enzyme sufficient for the inactivation of a family of plant toxins.</title>
        <authorList>
            <person name="Koppel N."/>
            <person name="Bisanz J.E."/>
            <person name="Pandelia M.E."/>
            <person name="Turnbaugh P.J."/>
            <person name="Balskus E.P."/>
        </authorList>
    </citation>
    <scope>NUCLEOTIDE SEQUENCE [LARGE SCALE GENOMIC DNA]</scope>
    <source>
        <strain evidence="1 2">OB21 GAM31</strain>
    </source>
</reference>
<sequence>MAKWTKREVERLYDAVACSRLDDRRHFSDCGAFVSDRESFTASQRLDRVKAIFVEGGHSCIPQRRFVASGCFEYEGGFCPYYLWQACIASYDAAILEFLDSVGFVADDSILDERVVNPIAMYFSERGVWSGLYRSISYRYSLSGEVPSLSWGDMAKFIREANDLGFLLLGCEEWCTDRRSLSNMALFARESLHEVVLLFIQFMPDEEIPLDVLCSLPLFAFRDRDLQWALNGGRIEAAIGLFLLDSDWVDRLRRGEHYFYGTPLYVPDTATVPMLEKAERAGMEFDQVMTPTENIEVLRWAARRHAIPIAWEVGFEKVFEDRISGRGMENASRSLDYESIRLFLENGAKRCVDVRAAYKAGRDDLLCLYESFGIETARVTKGFTQDEIWDGSSFVDDDGAIDIPNGVRIIHEKAFWKKDDDRFFLKQGADAAKKPCDIDLVLPSSVESIGDYAFSNRPFRKVALPSSVRSVGAYAFYKASFVSLYDSIDEDGGGRANEAAHSRGDTCNSSFGSRYESKVGLINTFFPVLHTRSHTVASPCTIEVRSVKTRLVKYRVFMPGVSAPQYVRDIYAANWGHGASFDFSKVDGLFEKLGDREAKTRTALNRLAWSVNLSEDDRETFSAYLRRNRVHAVRYCLADNDDAGLRFLDTLGYIDDGWRSEFAQLAREYQCSDEVVYRVKPF</sequence>
<name>A0A369LLL6_9ACTN</name>
<dbReference type="AlphaFoldDB" id="A0A369LLL6"/>
<dbReference type="Pfam" id="PF13306">
    <property type="entry name" value="LRR_5"/>
    <property type="match status" value="1"/>
</dbReference>
<gene>
    <name evidence="1" type="ORF">C1881_04995</name>
</gene>
<protein>
    <submittedName>
        <fullName evidence="1">Uncharacterized protein</fullName>
    </submittedName>
</protein>
<dbReference type="Gene3D" id="3.80.10.10">
    <property type="entry name" value="Ribonuclease Inhibitor"/>
    <property type="match status" value="1"/>
</dbReference>
<evidence type="ECO:0000313" key="2">
    <source>
        <dbReference type="Proteomes" id="UP000253975"/>
    </source>
</evidence>
<dbReference type="InterPro" id="IPR032675">
    <property type="entry name" value="LRR_dom_sf"/>
</dbReference>
<evidence type="ECO:0000313" key="1">
    <source>
        <dbReference type="EMBL" id="RDB59035.1"/>
    </source>
</evidence>
<organism evidence="1 2">
    <name type="scientific">Slackia isoflavoniconvertens</name>
    <dbReference type="NCBI Taxonomy" id="572010"/>
    <lineage>
        <taxon>Bacteria</taxon>
        <taxon>Bacillati</taxon>
        <taxon>Actinomycetota</taxon>
        <taxon>Coriobacteriia</taxon>
        <taxon>Eggerthellales</taxon>
        <taxon>Eggerthellaceae</taxon>
        <taxon>Slackia</taxon>
    </lineage>
</organism>
<dbReference type="InterPro" id="IPR026906">
    <property type="entry name" value="LRR_5"/>
</dbReference>
<dbReference type="EMBL" id="PPTO01000006">
    <property type="protein sequence ID" value="RDB59035.1"/>
    <property type="molecule type" value="Genomic_DNA"/>
</dbReference>
<accession>A0A369LLL6</accession>
<proteinExistence type="predicted"/>
<comment type="caution">
    <text evidence="1">The sequence shown here is derived from an EMBL/GenBank/DDBJ whole genome shotgun (WGS) entry which is preliminary data.</text>
</comment>